<keyword evidence="7" id="KW-1185">Reference proteome</keyword>
<name>F6HLY5_VITVI</name>
<dbReference type="AlphaFoldDB" id="F6HLY5"/>
<keyword evidence="4" id="KW-0548">Nucleotidyltransferase</keyword>
<evidence type="ECO:0000256" key="3">
    <source>
        <dbReference type="ARBA" id="ARBA00022679"/>
    </source>
</evidence>
<dbReference type="InterPro" id="IPR038120">
    <property type="entry name" value="Rpb1_funnel_sf"/>
</dbReference>
<dbReference type="Proteomes" id="UP000009183">
    <property type="component" value="Chromosome 10"/>
</dbReference>
<evidence type="ECO:0000256" key="5">
    <source>
        <dbReference type="ARBA" id="ARBA00023163"/>
    </source>
</evidence>
<evidence type="ECO:0000313" key="7">
    <source>
        <dbReference type="Proteomes" id="UP000009183"/>
    </source>
</evidence>
<dbReference type="EMBL" id="FN595992">
    <property type="protein sequence ID" value="CCB55860.1"/>
    <property type="molecule type" value="Genomic_DNA"/>
</dbReference>
<keyword evidence="2" id="KW-0240">DNA-directed RNA polymerase</keyword>
<evidence type="ECO:0000256" key="2">
    <source>
        <dbReference type="ARBA" id="ARBA00022478"/>
    </source>
</evidence>
<keyword evidence="3" id="KW-0808">Transferase</keyword>
<dbReference type="PANTHER" id="PTHR48443:SF1">
    <property type="entry name" value="DNA-DIRECTED RNA POLYMERASE SUBUNIT BETA"/>
    <property type="match status" value="1"/>
</dbReference>
<evidence type="ECO:0000256" key="4">
    <source>
        <dbReference type="ARBA" id="ARBA00022695"/>
    </source>
</evidence>
<evidence type="ECO:0000313" key="6">
    <source>
        <dbReference type="EMBL" id="CCB55860.1"/>
    </source>
</evidence>
<organism evidence="6 7">
    <name type="scientific">Vitis vinifera</name>
    <name type="common">Grape</name>
    <dbReference type="NCBI Taxonomy" id="29760"/>
    <lineage>
        <taxon>Eukaryota</taxon>
        <taxon>Viridiplantae</taxon>
        <taxon>Streptophyta</taxon>
        <taxon>Embryophyta</taxon>
        <taxon>Tracheophyta</taxon>
        <taxon>Spermatophyta</taxon>
        <taxon>Magnoliopsida</taxon>
        <taxon>eudicotyledons</taxon>
        <taxon>Gunneridae</taxon>
        <taxon>Pentapetalae</taxon>
        <taxon>rosids</taxon>
        <taxon>Vitales</taxon>
        <taxon>Vitaceae</taxon>
        <taxon>Viteae</taxon>
        <taxon>Vitis</taxon>
    </lineage>
</organism>
<reference evidence="7" key="1">
    <citation type="journal article" date="2007" name="Nature">
        <title>The grapevine genome sequence suggests ancestral hexaploidization in major angiosperm phyla.</title>
        <authorList>
            <consortium name="The French-Italian Public Consortium for Grapevine Genome Characterization."/>
            <person name="Jaillon O."/>
            <person name="Aury J.-M."/>
            <person name="Noel B."/>
            <person name="Policriti A."/>
            <person name="Clepet C."/>
            <person name="Casagrande A."/>
            <person name="Choisne N."/>
            <person name="Aubourg S."/>
            <person name="Vitulo N."/>
            <person name="Jubin C."/>
            <person name="Vezzi A."/>
            <person name="Legeai F."/>
            <person name="Hugueney P."/>
            <person name="Dasilva C."/>
            <person name="Horner D."/>
            <person name="Mica E."/>
            <person name="Jublot D."/>
            <person name="Poulain J."/>
            <person name="Bruyere C."/>
            <person name="Billault A."/>
            <person name="Segurens B."/>
            <person name="Gouyvenoux M."/>
            <person name="Ugarte E."/>
            <person name="Cattonaro F."/>
            <person name="Anthouard V."/>
            <person name="Vico V."/>
            <person name="Del Fabbro C."/>
            <person name="Alaux M."/>
            <person name="Di Gaspero G."/>
            <person name="Dumas V."/>
            <person name="Felice N."/>
            <person name="Paillard S."/>
            <person name="Juman I."/>
            <person name="Moroldo M."/>
            <person name="Scalabrin S."/>
            <person name="Canaguier A."/>
            <person name="Le Clainche I."/>
            <person name="Malacrida G."/>
            <person name="Durand E."/>
            <person name="Pesole G."/>
            <person name="Laucou V."/>
            <person name="Chatelet P."/>
            <person name="Merdinoglu D."/>
            <person name="Delledonne M."/>
            <person name="Pezzotti M."/>
            <person name="Lecharny A."/>
            <person name="Scarpelli C."/>
            <person name="Artiguenave F."/>
            <person name="Pe M.E."/>
            <person name="Valle G."/>
            <person name="Morgante M."/>
            <person name="Caboche M."/>
            <person name="Adam-Blondon A.-F."/>
            <person name="Weissenbach J."/>
            <person name="Quetier F."/>
            <person name="Wincker P."/>
        </authorList>
    </citation>
    <scope>NUCLEOTIDE SEQUENCE [LARGE SCALE GENOMIC DNA]</scope>
    <source>
        <strain evidence="7">cv. Pinot noir / PN40024</strain>
    </source>
</reference>
<dbReference type="Gene3D" id="1.10.132.30">
    <property type="match status" value="1"/>
</dbReference>
<dbReference type="PaxDb" id="29760-VIT_10s0003g05050.t01"/>
<dbReference type="GO" id="GO:0000428">
    <property type="term" value="C:DNA-directed RNA polymerase complex"/>
    <property type="evidence" value="ECO:0007669"/>
    <property type="project" value="UniProtKB-KW"/>
</dbReference>
<keyword evidence="5" id="KW-0804">Transcription</keyword>
<gene>
    <name evidence="6" type="ordered locus">VIT_10s0003g05050</name>
</gene>
<protein>
    <recommendedName>
        <fullName evidence="1">DNA-directed RNA polymerase</fullName>
        <ecNumber evidence="1">2.7.7.6</ecNumber>
    </recommendedName>
</protein>
<dbReference type="InParanoid" id="F6HLY5"/>
<dbReference type="GO" id="GO:0003899">
    <property type="term" value="F:DNA-directed RNA polymerase activity"/>
    <property type="evidence" value="ECO:0007669"/>
    <property type="project" value="UniProtKB-EC"/>
</dbReference>
<dbReference type="HOGENOM" id="CLU_3018176_0_0_1"/>
<proteinExistence type="predicted"/>
<sequence length="56" mass="6281">MTYTTHILDQVKTLGIRKNASQVHQLVSMRGLMSNPQGQMIDLLIQSNLREGLSLT</sequence>
<accession>F6HLY5</accession>
<dbReference type="SUPFAM" id="SSF64484">
    <property type="entry name" value="beta and beta-prime subunits of DNA dependent RNA-polymerase"/>
    <property type="match status" value="1"/>
</dbReference>
<evidence type="ECO:0000256" key="1">
    <source>
        <dbReference type="ARBA" id="ARBA00012418"/>
    </source>
</evidence>
<dbReference type="EC" id="2.7.7.6" evidence="1"/>
<dbReference type="PANTHER" id="PTHR48443">
    <property type="entry name" value="DNA-DIRECTED RNA POLYMERASE SUBUNIT BETA"/>
    <property type="match status" value="1"/>
</dbReference>
<dbReference type="STRING" id="29760.F6HLY5"/>